<organism evidence="2 3">
    <name type="scientific">Schistosoma mekongi</name>
    <name type="common">Parasitic worm</name>
    <dbReference type="NCBI Taxonomy" id="38744"/>
    <lineage>
        <taxon>Eukaryota</taxon>
        <taxon>Metazoa</taxon>
        <taxon>Spiralia</taxon>
        <taxon>Lophotrochozoa</taxon>
        <taxon>Platyhelminthes</taxon>
        <taxon>Trematoda</taxon>
        <taxon>Digenea</taxon>
        <taxon>Strigeidida</taxon>
        <taxon>Schistosomatoidea</taxon>
        <taxon>Schistosomatidae</taxon>
        <taxon>Schistosoma</taxon>
    </lineage>
</organism>
<evidence type="ECO:0000313" key="3">
    <source>
        <dbReference type="Proteomes" id="UP001292079"/>
    </source>
</evidence>
<comment type="caution">
    <text evidence="2">The sequence shown here is derived from an EMBL/GenBank/DDBJ whole genome shotgun (WGS) entry which is preliminary data.</text>
</comment>
<keyword evidence="1" id="KW-0812">Transmembrane</keyword>
<reference evidence="2" key="1">
    <citation type="submission" date="2022-04" db="EMBL/GenBank/DDBJ databases">
        <authorList>
            <person name="Xu L."/>
            <person name="Lv Z."/>
        </authorList>
    </citation>
    <scope>NUCLEOTIDE SEQUENCE</scope>
    <source>
        <strain evidence="2">LV_2022a</strain>
    </source>
</reference>
<proteinExistence type="predicted"/>
<keyword evidence="3" id="KW-1185">Reference proteome</keyword>
<evidence type="ECO:0000313" key="2">
    <source>
        <dbReference type="EMBL" id="KAK4468812.1"/>
    </source>
</evidence>
<reference evidence="2" key="2">
    <citation type="journal article" date="2023" name="Infect Dis Poverty">
        <title>Chromosome-scale genome of the human blood fluke Schistosoma mekongi and its implications for public health.</title>
        <authorList>
            <person name="Zhou M."/>
            <person name="Xu L."/>
            <person name="Xu D."/>
            <person name="Chen W."/>
            <person name="Khan J."/>
            <person name="Hu Y."/>
            <person name="Huang H."/>
            <person name="Wei H."/>
            <person name="Zhang Y."/>
            <person name="Chusongsang P."/>
            <person name="Tanasarnprasert K."/>
            <person name="Hu X."/>
            <person name="Limpanont Y."/>
            <person name="Lv Z."/>
        </authorList>
    </citation>
    <scope>NUCLEOTIDE SEQUENCE</scope>
    <source>
        <strain evidence="2">LV_2022a</strain>
    </source>
</reference>
<name>A0AAE1Z7N6_SCHME</name>
<protein>
    <submittedName>
        <fullName evidence="2">Uncharacterized protein</fullName>
    </submittedName>
</protein>
<gene>
    <name evidence="2" type="ORF">MN116_007981</name>
</gene>
<dbReference type="EMBL" id="JALJAT010000006">
    <property type="protein sequence ID" value="KAK4468812.1"/>
    <property type="molecule type" value="Genomic_DNA"/>
</dbReference>
<keyword evidence="1" id="KW-0472">Membrane</keyword>
<evidence type="ECO:0000256" key="1">
    <source>
        <dbReference type="SAM" id="Phobius"/>
    </source>
</evidence>
<accession>A0AAE1Z7N6</accession>
<keyword evidence="1" id="KW-1133">Transmembrane helix</keyword>
<sequence length="194" mass="23126">MTSTFTLANVISTKQEGDRNSHLPESLKLQNEDFRNNYDWQHDYPDIELFNSSLFIKEQLRNEIDRLQQELKEIVSKHDKLPNSCNNNLYNGLLITSTDHLQHERQSVSNEDDRQPGYNIEYDQYPYPYDDYINGTEQLIIQELNETYQKIKNELDKLVKRIEQIKPINLANKYVYNKLVFSLYIVLLIIMTFK</sequence>
<feature type="transmembrane region" description="Helical" evidence="1">
    <location>
        <begin position="174"/>
        <end position="193"/>
    </location>
</feature>
<dbReference type="AlphaFoldDB" id="A0AAE1Z7N6"/>
<dbReference type="Proteomes" id="UP001292079">
    <property type="component" value="Unassembled WGS sequence"/>
</dbReference>